<dbReference type="InterPro" id="IPR011009">
    <property type="entry name" value="Kinase-like_dom_sf"/>
</dbReference>
<evidence type="ECO:0000256" key="4">
    <source>
        <dbReference type="SAM" id="Phobius"/>
    </source>
</evidence>
<dbReference type="EMBL" id="CAKXAJ010026136">
    <property type="protein sequence ID" value="CAH2258137.1"/>
    <property type="molecule type" value="Genomic_DNA"/>
</dbReference>
<name>A0A8S4SBM2_9NEOP</name>
<dbReference type="PANTHER" id="PTHR24346">
    <property type="entry name" value="MAP/MICROTUBULE AFFINITY-REGULATING KINASE"/>
    <property type="match status" value="1"/>
</dbReference>
<evidence type="ECO:0000259" key="5">
    <source>
        <dbReference type="PROSITE" id="PS50011"/>
    </source>
</evidence>
<sequence length="495" mass="53830">MGEKYDGRRADVWSCGVILYALLVGALPFDDDNLRQLLEKVKRGVFHVPHFVPPDCQQLLRGMIEVNPEKRMTVNGQSTHFGQISEGSPITPRRSQFRSASGRRSEGRSSPQLSASPPGHTPHRVSSLGGTPATPGSPLGGEPGEAVIIINESPIMGSSVAVRPHSPSQSHRVRERSSLPGPPGSAQTPAQTSLFPNIGTIAGVPAGSSGSGAAAPWRARLATIKNSFLGSPRFHRRKMQTSSEEVHLTPESSPELTKRSWFGSLLLSADKEETFTALVKGKPLATVKADLIHAFLSIAELSHSVLSPMSFRVEYKRGSNAPAMFQRHVRFQVDISTITKAPGENGKEYLYAITFTLLSGNIRRFRRVCEVVQAAVCRAPGASRAPPHHPPSPRAQRRAIAPHVVGLQQGVRGRRAAEPASASLDHEIMSCGRDLPGTHTKRSSSECRDTTSSPRRGLESRDSSIKDELRRNNSLRENRRDFPRDVRDPPTTSIA</sequence>
<feature type="compositionally biased region" description="Basic and acidic residues" evidence="3">
    <location>
        <begin position="456"/>
        <end position="488"/>
    </location>
</feature>
<feature type="region of interest" description="Disordered" evidence="3">
    <location>
        <begin position="406"/>
        <end position="495"/>
    </location>
</feature>
<dbReference type="GO" id="GO:0004674">
    <property type="term" value="F:protein serine/threonine kinase activity"/>
    <property type="evidence" value="ECO:0007669"/>
    <property type="project" value="TreeGrafter"/>
</dbReference>
<gene>
    <name evidence="6" type="primary">jg23144</name>
    <name evidence="6" type="ORF">PAEG_LOCUS23269</name>
</gene>
<dbReference type="Pfam" id="PF00069">
    <property type="entry name" value="Pkinase"/>
    <property type="match status" value="1"/>
</dbReference>
<dbReference type="OrthoDB" id="193931at2759"/>
<feature type="compositionally biased region" description="Polar residues" evidence="3">
    <location>
        <begin position="78"/>
        <end position="88"/>
    </location>
</feature>
<evidence type="ECO:0000313" key="7">
    <source>
        <dbReference type="Proteomes" id="UP000838756"/>
    </source>
</evidence>
<feature type="domain" description="Protein kinase" evidence="5">
    <location>
        <begin position="1"/>
        <end position="83"/>
    </location>
</feature>
<dbReference type="GO" id="GO:0005737">
    <property type="term" value="C:cytoplasm"/>
    <property type="evidence" value="ECO:0007669"/>
    <property type="project" value="TreeGrafter"/>
</dbReference>
<accession>A0A8S4SBM2</accession>
<keyword evidence="4" id="KW-0812">Transmembrane</keyword>
<dbReference type="SUPFAM" id="SSF56112">
    <property type="entry name" value="Protein kinase-like (PK-like)"/>
    <property type="match status" value="1"/>
</dbReference>
<keyword evidence="2" id="KW-0067">ATP-binding</keyword>
<dbReference type="Proteomes" id="UP000838756">
    <property type="component" value="Unassembled WGS sequence"/>
</dbReference>
<evidence type="ECO:0000313" key="6">
    <source>
        <dbReference type="EMBL" id="CAH2258137.1"/>
    </source>
</evidence>
<feature type="transmembrane region" description="Helical" evidence="4">
    <location>
        <begin position="12"/>
        <end position="29"/>
    </location>
</feature>
<dbReference type="PANTHER" id="PTHR24346:SF110">
    <property type="entry name" value="NON-SPECIFIC SERINE_THREONINE PROTEIN KINASE"/>
    <property type="match status" value="1"/>
</dbReference>
<comment type="caution">
    <text evidence="6">The sequence shown here is derived from an EMBL/GenBank/DDBJ whole genome shotgun (WGS) entry which is preliminary data.</text>
</comment>
<keyword evidence="1" id="KW-0547">Nucleotide-binding</keyword>
<dbReference type="GO" id="GO:0035556">
    <property type="term" value="P:intracellular signal transduction"/>
    <property type="evidence" value="ECO:0007669"/>
    <property type="project" value="TreeGrafter"/>
</dbReference>
<dbReference type="AlphaFoldDB" id="A0A8S4SBM2"/>
<dbReference type="GO" id="GO:0005524">
    <property type="term" value="F:ATP binding"/>
    <property type="evidence" value="ECO:0007669"/>
    <property type="project" value="UniProtKB-KW"/>
</dbReference>
<dbReference type="PROSITE" id="PS50011">
    <property type="entry name" value="PROTEIN_KINASE_DOM"/>
    <property type="match status" value="1"/>
</dbReference>
<dbReference type="Pfam" id="PF21122">
    <property type="entry name" value="KA1_BRSK"/>
    <property type="match status" value="1"/>
</dbReference>
<feature type="compositionally biased region" description="Polar residues" evidence="3">
    <location>
        <begin position="185"/>
        <end position="195"/>
    </location>
</feature>
<dbReference type="InterPro" id="IPR000719">
    <property type="entry name" value="Prot_kinase_dom"/>
</dbReference>
<feature type="region of interest" description="Disordered" evidence="3">
    <location>
        <begin position="78"/>
        <end position="144"/>
    </location>
</feature>
<keyword evidence="4" id="KW-0472">Membrane</keyword>
<proteinExistence type="predicted"/>
<keyword evidence="7" id="KW-1185">Reference proteome</keyword>
<evidence type="ECO:0000256" key="2">
    <source>
        <dbReference type="ARBA" id="ARBA00022840"/>
    </source>
</evidence>
<reference evidence="6" key="1">
    <citation type="submission" date="2022-03" db="EMBL/GenBank/DDBJ databases">
        <authorList>
            <person name="Lindestad O."/>
        </authorList>
    </citation>
    <scope>NUCLEOTIDE SEQUENCE</scope>
</reference>
<dbReference type="Gene3D" id="1.10.510.10">
    <property type="entry name" value="Transferase(Phosphotransferase) domain 1"/>
    <property type="match status" value="1"/>
</dbReference>
<feature type="region of interest" description="Disordered" evidence="3">
    <location>
        <begin position="158"/>
        <end position="197"/>
    </location>
</feature>
<organism evidence="6 7">
    <name type="scientific">Pararge aegeria aegeria</name>
    <dbReference type="NCBI Taxonomy" id="348720"/>
    <lineage>
        <taxon>Eukaryota</taxon>
        <taxon>Metazoa</taxon>
        <taxon>Ecdysozoa</taxon>
        <taxon>Arthropoda</taxon>
        <taxon>Hexapoda</taxon>
        <taxon>Insecta</taxon>
        <taxon>Pterygota</taxon>
        <taxon>Neoptera</taxon>
        <taxon>Endopterygota</taxon>
        <taxon>Lepidoptera</taxon>
        <taxon>Glossata</taxon>
        <taxon>Ditrysia</taxon>
        <taxon>Papilionoidea</taxon>
        <taxon>Nymphalidae</taxon>
        <taxon>Satyrinae</taxon>
        <taxon>Satyrini</taxon>
        <taxon>Parargina</taxon>
        <taxon>Pararge</taxon>
    </lineage>
</organism>
<evidence type="ECO:0000256" key="1">
    <source>
        <dbReference type="ARBA" id="ARBA00022741"/>
    </source>
</evidence>
<keyword evidence="4" id="KW-1133">Transmembrane helix</keyword>
<protein>
    <submittedName>
        <fullName evidence="6">Jg23144 protein</fullName>
    </submittedName>
</protein>
<evidence type="ECO:0000256" key="3">
    <source>
        <dbReference type="SAM" id="MobiDB-lite"/>
    </source>
</evidence>